<dbReference type="InterPro" id="IPR036186">
    <property type="entry name" value="Serpin_sf"/>
</dbReference>
<organism evidence="4">
    <name type="scientific">Callorhinchus milii</name>
    <name type="common">Ghost shark</name>
    <dbReference type="NCBI Taxonomy" id="7868"/>
    <lineage>
        <taxon>Eukaryota</taxon>
        <taxon>Metazoa</taxon>
        <taxon>Chordata</taxon>
        <taxon>Craniata</taxon>
        <taxon>Vertebrata</taxon>
        <taxon>Chondrichthyes</taxon>
        <taxon>Holocephali</taxon>
        <taxon>Chimaeriformes</taxon>
        <taxon>Callorhinchidae</taxon>
        <taxon>Callorhinchus</taxon>
    </lineage>
</organism>
<sequence>MKSLIVLVSLTALSSLSLTQDEGFPQGSFNEERTFLELTDLPFEEEEELPTNPVQRVALAISTFGYDLYRKVAQKTPTANVFMSPLSVATALSELSLGVAEPNEQMLHRVLNFRSLNDLEIHKVYKDLIGEITSPPKQFKMGARMYTRRLKMKPNFLKEVQKFYGETPKALGNKPQISLWNINQWVNQKTQVDRMMTSVPLRLSIFLLSVGHFKGQLMTGFISANIMQKPFRVDQDTVVYVPMMTEIDYPLRFGYDSDLKCKIGMFPFVGDISMFIFLPDVISSNMTQLEDNLNPGFIQDLIEQLQEVPTSVSLPKLRLKAVTELKEQLELEPLYTLSRMPKIANPPLKISSIKHLAVLELQENGIEESVKEEGGRELMLDFHVNRPFILVLHDNASGSLLFIGRVMDPRGLIVI</sequence>
<dbReference type="AlphaFoldDB" id="K4FYE7"/>
<dbReference type="InterPro" id="IPR000215">
    <property type="entry name" value="Serpin_fam"/>
</dbReference>
<dbReference type="Pfam" id="PF00079">
    <property type="entry name" value="Serpin"/>
    <property type="match status" value="1"/>
</dbReference>
<dbReference type="EMBL" id="JX053039">
    <property type="protein sequence ID" value="AFK11267.1"/>
    <property type="molecule type" value="mRNA"/>
</dbReference>
<dbReference type="PANTHER" id="PTHR11461:SF84">
    <property type="entry name" value="PIGMENT EPITHELIUM-DERIVED FACTOR"/>
    <property type="match status" value="1"/>
</dbReference>
<evidence type="ECO:0000259" key="3">
    <source>
        <dbReference type="SMART" id="SM00093"/>
    </source>
</evidence>
<dbReference type="GO" id="GO:0016525">
    <property type="term" value="P:negative regulation of angiogenesis"/>
    <property type="evidence" value="ECO:0007669"/>
    <property type="project" value="TreeGrafter"/>
</dbReference>
<protein>
    <submittedName>
        <fullName evidence="4">Pigment epithelium-derived factor</fullName>
    </submittedName>
</protein>
<reference evidence="4" key="1">
    <citation type="journal article" date="2012" name="PLoS ONE">
        <title>Sequencing and Analysis of Full-Length cDNAs, 5'-ESTs and 3'-ESTs from a Cartilaginous Fish, the Elephant Shark (Callorhinchus milii).</title>
        <authorList>
            <person name="Tan Y.Y."/>
            <person name="Kodzius R."/>
            <person name="Tay B.H."/>
            <person name="Tay A."/>
            <person name="Brenner S."/>
            <person name="Venkatesh B."/>
        </authorList>
    </citation>
    <scope>NUCLEOTIDE SEQUENCE</scope>
    <source>
        <tissue evidence="4">Liver</tissue>
    </source>
</reference>
<dbReference type="InterPro" id="IPR042185">
    <property type="entry name" value="Serpin_sf_2"/>
</dbReference>
<comment type="similarity">
    <text evidence="1">Belongs to the serpin family.</text>
</comment>
<feature type="domain" description="Serpin" evidence="3">
    <location>
        <begin position="66"/>
        <end position="409"/>
    </location>
</feature>
<name>K4FYE7_CALMI</name>
<dbReference type="PANTHER" id="PTHR11461">
    <property type="entry name" value="SERINE PROTEASE INHIBITOR, SERPIN"/>
    <property type="match status" value="1"/>
</dbReference>
<evidence type="ECO:0000256" key="1">
    <source>
        <dbReference type="RuleBase" id="RU000411"/>
    </source>
</evidence>
<feature type="chain" id="PRO_5003878477" evidence="2">
    <location>
        <begin position="20"/>
        <end position="415"/>
    </location>
</feature>
<dbReference type="InterPro" id="IPR042178">
    <property type="entry name" value="Serpin_sf_1"/>
</dbReference>
<dbReference type="InterPro" id="IPR023796">
    <property type="entry name" value="Serpin_dom"/>
</dbReference>
<dbReference type="SMART" id="SM00093">
    <property type="entry name" value="SERPIN"/>
    <property type="match status" value="1"/>
</dbReference>
<dbReference type="PROSITE" id="PS00284">
    <property type="entry name" value="SERPIN"/>
    <property type="match status" value="1"/>
</dbReference>
<dbReference type="GO" id="GO:0005615">
    <property type="term" value="C:extracellular space"/>
    <property type="evidence" value="ECO:0007669"/>
    <property type="project" value="InterPro"/>
</dbReference>
<dbReference type="Gene3D" id="2.30.39.10">
    <property type="entry name" value="Alpha-1-antitrypsin, domain 1"/>
    <property type="match status" value="1"/>
</dbReference>
<evidence type="ECO:0000256" key="2">
    <source>
        <dbReference type="SAM" id="SignalP"/>
    </source>
</evidence>
<dbReference type="Gene3D" id="3.30.497.10">
    <property type="entry name" value="Antithrombin, subunit I, domain 2"/>
    <property type="match status" value="1"/>
</dbReference>
<keyword evidence="2" id="KW-0732">Signal</keyword>
<dbReference type="InterPro" id="IPR023795">
    <property type="entry name" value="Serpin_CS"/>
</dbReference>
<feature type="signal peptide" evidence="2">
    <location>
        <begin position="1"/>
        <end position="19"/>
    </location>
</feature>
<dbReference type="GO" id="GO:0004867">
    <property type="term" value="F:serine-type endopeptidase inhibitor activity"/>
    <property type="evidence" value="ECO:0007669"/>
    <property type="project" value="InterPro"/>
</dbReference>
<accession>K4FYE7</accession>
<evidence type="ECO:0000313" key="4">
    <source>
        <dbReference type="EMBL" id="AFK11267.1"/>
    </source>
</evidence>
<dbReference type="SUPFAM" id="SSF56574">
    <property type="entry name" value="Serpins"/>
    <property type="match status" value="1"/>
</dbReference>
<proteinExistence type="evidence at transcript level"/>